<evidence type="ECO:0000313" key="2">
    <source>
        <dbReference type="EMBL" id="GAA5189604.1"/>
    </source>
</evidence>
<sequence length="134" mass="14799">MALRSPASAEPVTGCLARGRGYGRDPDEGRELGFVSYPVWVVSDCDQELAGYFRSYTWQVTEHRRVDIEDFPERGVGCGDFCREGLAADGQDFQCQQAHVLGVSHMTGRPGALQGCDHRRGSQPPVFRPELVRG</sequence>
<gene>
    <name evidence="2" type="ORF">GCM10023346_04610</name>
</gene>
<dbReference type="EMBL" id="BAABKK010000003">
    <property type="protein sequence ID" value="GAA5189604.1"/>
    <property type="molecule type" value="Genomic_DNA"/>
</dbReference>
<evidence type="ECO:0000313" key="3">
    <source>
        <dbReference type="Proteomes" id="UP001500200"/>
    </source>
</evidence>
<feature type="region of interest" description="Disordered" evidence="1">
    <location>
        <begin position="114"/>
        <end position="134"/>
    </location>
</feature>
<name>A0ABP9S254_9MICC</name>
<reference evidence="3" key="1">
    <citation type="journal article" date="2019" name="Int. J. Syst. Evol. Microbiol.">
        <title>The Global Catalogue of Microorganisms (GCM) 10K type strain sequencing project: providing services to taxonomists for standard genome sequencing and annotation.</title>
        <authorList>
            <consortium name="The Broad Institute Genomics Platform"/>
            <consortium name="The Broad Institute Genome Sequencing Center for Infectious Disease"/>
            <person name="Wu L."/>
            <person name="Ma J."/>
        </authorList>
    </citation>
    <scope>NUCLEOTIDE SEQUENCE [LARGE SCALE GENOMIC DNA]</scope>
    <source>
        <strain evidence="3">JCM 18514</strain>
    </source>
</reference>
<organism evidence="2 3">
    <name type="scientific">Arthrobacter gyeryongensis</name>
    <dbReference type="NCBI Taxonomy" id="1650592"/>
    <lineage>
        <taxon>Bacteria</taxon>
        <taxon>Bacillati</taxon>
        <taxon>Actinomycetota</taxon>
        <taxon>Actinomycetes</taxon>
        <taxon>Micrococcales</taxon>
        <taxon>Micrococcaceae</taxon>
        <taxon>Arthrobacter</taxon>
    </lineage>
</organism>
<evidence type="ECO:0000256" key="1">
    <source>
        <dbReference type="SAM" id="MobiDB-lite"/>
    </source>
</evidence>
<accession>A0ABP9S254</accession>
<dbReference type="Proteomes" id="UP001500200">
    <property type="component" value="Unassembled WGS sequence"/>
</dbReference>
<protein>
    <submittedName>
        <fullName evidence="2">Uncharacterized protein</fullName>
    </submittedName>
</protein>
<proteinExistence type="predicted"/>
<comment type="caution">
    <text evidence="2">The sequence shown here is derived from an EMBL/GenBank/DDBJ whole genome shotgun (WGS) entry which is preliminary data.</text>
</comment>
<keyword evidence="3" id="KW-1185">Reference proteome</keyword>